<keyword evidence="2" id="KW-1185">Reference proteome</keyword>
<organism evidence="1 2">
    <name type="scientific">Corynebacterium cystitidis DSM 20524</name>
    <dbReference type="NCBI Taxonomy" id="1121357"/>
    <lineage>
        <taxon>Bacteria</taxon>
        <taxon>Bacillati</taxon>
        <taxon>Actinomycetota</taxon>
        <taxon>Actinomycetes</taxon>
        <taxon>Mycobacteriales</taxon>
        <taxon>Corynebacteriaceae</taxon>
        <taxon>Corynebacterium</taxon>
    </lineage>
</organism>
<sequence>MPRSVTPRQASVDIDCYAPMCATKELAQNVKDFLSYSGDFSIVESPAFVAEDLPKQWSYENVGRIPSREVCARVIFLYPSEEEALLAQRKIYDHLVNYQHNHKDGIISWFLSSTTRSSFEDIEDSDEVY</sequence>
<dbReference type="Proteomes" id="UP000198929">
    <property type="component" value="Unassembled WGS sequence"/>
</dbReference>
<evidence type="ECO:0000313" key="2">
    <source>
        <dbReference type="Proteomes" id="UP000198929"/>
    </source>
</evidence>
<name>A0A1H9WDK3_9CORY</name>
<protein>
    <submittedName>
        <fullName evidence="1">Uncharacterized protein</fullName>
    </submittedName>
</protein>
<dbReference type="EMBL" id="FOGQ01000020">
    <property type="protein sequence ID" value="SES31861.1"/>
    <property type="molecule type" value="Genomic_DNA"/>
</dbReference>
<evidence type="ECO:0000313" key="1">
    <source>
        <dbReference type="EMBL" id="SES31861.1"/>
    </source>
</evidence>
<dbReference type="STRING" id="1121357.SAMN05661109_02678"/>
<accession>A0A1H9WDK3</accession>
<gene>
    <name evidence="1" type="ORF">SAMN05661109_02678</name>
</gene>
<reference evidence="2" key="1">
    <citation type="submission" date="2016-10" db="EMBL/GenBank/DDBJ databases">
        <authorList>
            <person name="Varghese N."/>
            <person name="Submissions S."/>
        </authorList>
    </citation>
    <scope>NUCLEOTIDE SEQUENCE [LARGE SCALE GENOMIC DNA]</scope>
    <source>
        <strain evidence="2">DSM 20524</strain>
    </source>
</reference>
<proteinExistence type="predicted"/>
<dbReference type="AlphaFoldDB" id="A0A1H9WDK3"/>